<dbReference type="InterPro" id="IPR011250">
    <property type="entry name" value="OMP/PagP_B-barrel"/>
</dbReference>
<dbReference type="RefSeq" id="WP_020196759.1">
    <property type="nucleotide sequence ID" value="NZ_BAOH01000071.1"/>
</dbReference>
<evidence type="ECO:0000313" key="1">
    <source>
        <dbReference type="EMBL" id="KIF45148.1"/>
    </source>
</evidence>
<evidence type="ECO:0008006" key="3">
    <source>
        <dbReference type="Google" id="ProtNLM"/>
    </source>
</evidence>
<dbReference type="PATRIC" id="fig|1229493.5.peg.6055"/>
<dbReference type="Proteomes" id="UP000031586">
    <property type="component" value="Unassembled WGS sequence"/>
</dbReference>
<evidence type="ECO:0000313" key="2">
    <source>
        <dbReference type="Proteomes" id="UP000031586"/>
    </source>
</evidence>
<dbReference type="AlphaFoldDB" id="A0A0C1V611"/>
<dbReference type="SUPFAM" id="SSF56925">
    <property type="entry name" value="OMPA-like"/>
    <property type="match status" value="1"/>
</dbReference>
<sequence>MLGKTLIGCTLGLVCVAQTAYGAEGDEIPQRAQTVSDVIDRPGVLTPRGQWSFDTSLSYTQNSSNKVSVVGYTVLPTLIVGRIEVSDADRTTVTVGLTARYGLTNATELEVRLPYVYRNDQIATRPIQDGSNADVVNTTIDGGGMGDVELAIRHQFNFDSAPYWVGGLRVKSDTGRSPYDVSIDEGSNSFSDVPTGSGFWSFEPSISMIYPTDPAVLYANLSYIYNLEDNVTVGDTKADVDLGDTISLAGGMGFAVNPDLSFSLGLSHKTIMKSKVNGSSADDAKLLQLDALTLGVNYAFSPRASINVSAQAGLTEDTPDFQLTIRVSFNL</sequence>
<dbReference type="Pfam" id="PF13557">
    <property type="entry name" value="Phenol_MetA_deg"/>
    <property type="match status" value="1"/>
</dbReference>
<accession>A0A0C1V611</accession>
<organism evidence="1 2">
    <name type="scientific">Vibrio owensii CAIM 1854 = LMG 25443</name>
    <dbReference type="NCBI Taxonomy" id="1229493"/>
    <lineage>
        <taxon>Bacteria</taxon>
        <taxon>Pseudomonadati</taxon>
        <taxon>Pseudomonadota</taxon>
        <taxon>Gammaproteobacteria</taxon>
        <taxon>Vibrionales</taxon>
        <taxon>Vibrionaceae</taxon>
        <taxon>Vibrio</taxon>
    </lineage>
</organism>
<gene>
    <name evidence="1" type="ORF">H735_29890</name>
</gene>
<proteinExistence type="predicted"/>
<dbReference type="InterPro" id="IPR025737">
    <property type="entry name" value="FApF"/>
</dbReference>
<dbReference type="EMBL" id="JPRD01000086">
    <property type="protein sequence ID" value="KIF45148.1"/>
    <property type="molecule type" value="Genomic_DNA"/>
</dbReference>
<reference evidence="1 2" key="1">
    <citation type="submission" date="2014-07" db="EMBL/GenBank/DDBJ databases">
        <title>Unique and conserved regions in Vibrio harveyi and related species in comparison with the shrimp pathogen Vibrio harveyi CAIM 1792.</title>
        <authorList>
            <person name="Espinoza-Valles I."/>
            <person name="Vora G."/>
            <person name="Leekitcharoenphon P."/>
            <person name="Ussery D."/>
            <person name="Hoj L."/>
            <person name="Gomez-Gil B."/>
        </authorList>
    </citation>
    <scope>NUCLEOTIDE SEQUENCE [LARGE SCALE GENOMIC DNA]</scope>
    <source>
        <strain evidence="2">CAIM 1854 / LMG 25443</strain>
    </source>
</reference>
<comment type="caution">
    <text evidence="1">The sequence shown here is derived from an EMBL/GenBank/DDBJ whole genome shotgun (WGS) entry which is preliminary data.</text>
</comment>
<protein>
    <recommendedName>
        <fullName evidence="3">Transporter</fullName>
    </recommendedName>
</protein>
<name>A0A0C1V611_9VIBR</name>